<keyword evidence="2" id="KW-1185">Reference proteome</keyword>
<organism evidence="1 2">
    <name type="scientific">Roseomonas populi</name>
    <dbReference type="NCBI Taxonomy" id="3121582"/>
    <lineage>
        <taxon>Bacteria</taxon>
        <taxon>Pseudomonadati</taxon>
        <taxon>Pseudomonadota</taxon>
        <taxon>Alphaproteobacteria</taxon>
        <taxon>Acetobacterales</taxon>
        <taxon>Roseomonadaceae</taxon>
        <taxon>Roseomonas</taxon>
    </lineage>
</organism>
<comment type="caution">
    <text evidence="1">The sequence shown here is derived from an EMBL/GenBank/DDBJ whole genome shotgun (WGS) entry which is preliminary data.</text>
</comment>
<dbReference type="EMBL" id="JANJOU010000016">
    <property type="protein sequence ID" value="MCR0983821.1"/>
    <property type="molecule type" value="Genomic_DNA"/>
</dbReference>
<accession>A0ABT1X7V4</accession>
<reference evidence="1 2" key="1">
    <citation type="submission" date="2022-06" db="EMBL/GenBank/DDBJ databases">
        <title>Roseomonas CN29.</title>
        <authorList>
            <person name="Cheng Y."/>
            <person name="He X."/>
        </authorList>
    </citation>
    <scope>NUCLEOTIDE SEQUENCE [LARGE SCALE GENOMIC DNA]</scope>
    <source>
        <strain evidence="1 2">CN29</strain>
    </source>
</reference>
<evidence type="ECO:0000313" key="2">
    <source>
        <dbReference type="Proteomes" id="UP001524642"/>
    </source>
</evidence>
<dbReference type="RefSeq" id="WP_257717486.1">
    <property type="nucleotide sequence ID" value="NZ_JANJOU010000016.1"/>
</dbReference>
<sequence>MKRHNVTALAMAIAARTSAVDAEVRNVVIVHGALTDGYLALLADGNGCLCRAHLLEGPFEQLQRARDHGQAHGSHFAA</sequence>
<evidence type="ECO:0000313" key="1">
    <source>
        <dbReference type="EMBL" id="MCR0983821.1"/>
    </source>
</evidence>
<dbReference type="Proteomes" id="UP001524642">
    <property type="component" value="Unassembled WGS sequence"/>
</dbReference>
<protein>
    <submittedName>
        <fullName evidence="1">Uncharacterized protein</fullName>
    </submittedName>
</protein>
<proteinExistence type="predicted"/>
<gene>
    <name evidence="1" type="ORF">NRP21_17335</name>
</gene>
<name>A0ABT1X7V4_9PROT</name>